<organism evidence="1 2">
    <name type="scientific">Amycolatopsis taiwanensis</name>
    <dbReference type="NCBI Taxonomy" id="342230"/>
    <lineage>
        <taxon>Bacteria</taxon>
        <taxon>Bacillati</taxon>
        <taxon>Actinomycetota</taxon>
        <taxon>Actinomycetes</taxon>
        <taxon>Pseudonocardiales</taxon>
        <taxon>Pseudonocardiaceae</taxon>
        <taxon>Amycolatopsis</taxon>
    </lineage>
</organism>
<dbReference type="AlphaFoldDB" id="A0A9W6RBC6"/>
<gene>
    <name evidence="1" type="ORF">Atai01_82440</name>
</gene>
<proteinExistence type="predicted"/>
<evidence type="ECO:0000313" key="2">
    <source>
        <dbReference type="Proteomes" id="UP001165136"/>
    </source>
</evidence>
<sequence length="145" mass="16169">MATTPPPWRRLAIEALFHAMEKDQDAVDRSMTELIQTHGTETIPEAATLWADALIANWPDLRNKAHRGFTFYNEETGQDRDINDVHPAVVWAARFITARALNDDDQLEALFASPPSDRAYADCVEALLDTVATSLRNLTEGTTDS</sequence>
<accession>A0A9W6RBC6</accession>
<protein>
    <submittedName>
        <fullName evidence="1">Uncharacterized protein</fullName>
    </submittedName>
</protein>
<comment type="caution">
    <text evidence="1">The sequence shown here is derived from an EMBL/GenBank/DDBJ whole genome shotgun (WGS) entry which is preliminary data.</text>
</comment>
<dbReference type="RefSeq" id="WP_027943997.1">
    <property type="nucleotide sequence ID" value="NZ_BSTI01000042.1"/>
</dbReference>
<dbReference type="Proteomes" id="UP001165136">
    <property type="component" value="Unassembled WGS sequence"/>
</dbReference>
<reference evidence="1" key="1">
    <citation type="submission" date="2023-03" db="EMBL/GenBank/DDBJ databases">
        <title>Amycolatopsis taiwanensis NBRC 103393.</title>
        <authorList>
            <person name="Ichikawa N."/>
            <person name="Sato H."/>
            <person name="Tonouchi N."/>
        </authorList>
    </citation>
    <scope>NUCLEOTIDE SEQUENCE</scope>
    <source>
        <strain evidence="1">NBRC 103393</strain>
    </source>
</reference>
<keyword evidence="2" id="KW-1185">Reference proteome</keyword>
<evidence type="ECO:0000313" key="1">
    <source>
        <dbReference type="EMBL" id="GLY71625.1"/>
    </source>
</evidence>
<dbReference type="EMBL" id="BSTI01000042">
    <property type="protein sequence ID" value="GLY71625.1"/>
    <property type="molecule type" value="Genomic_DNA"/>
</dbReference>
<name>A0A9W6RBC6_9PSEU</name>